<dbReference type="AlphaFoldDB" id="A0A430FA94"/>
<comment type="caution">
    <text evidence="1">The sequence shown here is derived from an EMBL/GenBank/DDBJ whole genome shotgun (WGS) entry which is preliminary data.</text>
</comment>
<protein>
    <submittedName>
        <fullName evidence="1">Uncharacterized protein</fullName>
    </submittedName>
</protein>
<dbReference type="Proteomes" id="UP000288052">
    <property type="component" value="Unassembled WGS sequence"/>
</dbReference>
<organism evidence="1 2">
    <name type="scientific">Bifidobacterium castoris</name>
    <dbReference type="NCBI Taxonomy" id="2306972"/>
    <lineage>
        <taxon>Bacteria</taxon>
        <taxon>Bacillati</taxon>
        <taxon>Actinomycetota</taxon>
        <taxon>Actinomycetes</taxon>
        <taxon>Bifidobacteriales</taxon>
        <taxon>Bifidobacteriaceae</taxon>
        <taxon>Bifidobacterium</taxon>
    </lineage>
</organism>
<sequence>MNDYRNDRMAVPQRLSDMAVLYGDWVLPDWMGADTVLIPVEGGC</sequence>
<name>A0A430FA94_9BIFI</name>
<gene>
    <name evidence="1" type="ORF">D2E22_0207</name>
</gene>
<keyword evidence="2" id="KW-1185">Reference proteome</keyword>
<accession>A0A430FA94</accession>
<dbReference type="EMBL" id="QXGI01000001">
    <property type="protein sequence ID" value="RSX49746.1"/>
    <property type="molecule type" value="Genomic_DNA"/>
</dbReference>
<dbReference type="RefSeq" id="WP_277600003.1">
    <property type="nucleotide sequence ID" value="NZ_QXGI01000001.1"/>
</dbReference>
<evidence type="ECO:0000313" key="1">
    <source>
        <dbReference type="EMBL" id="RSX49746.1"/>
    </source>
</evidence>
<evidence type="ECO:0000313" key="2">
    <source>
        <dbReference type="Proteomes" id="UP000288052"/>
    </source>
</evidence>
<proteinExistence type="predicted"/>
<reference evidence="1 2" key="1">
    <citation type="submission" date="2018-09" db="EMBL/GenBank/DDBJ databases">
        <title>Characterization of the phylogenetic diversity of five novel species belonging to the genus Bifidobacterium.</title>
        <authorList>
            <person name="Lugli G.A."/>
            <person name="Duranti S."/>
            <person name="Milani C."/>
        </authorList>
    </citation>
    <scope>NUCLEOTIDE SEQUENCE [LARGE SCALE GENOMIC DNA]</scope>
    <source>
        <strain evidence="1 2">2020B</strain>
    </source>
</reference>